<evidence type="ECO:0000256" key="4">
    <source>
        <dbReference type="HAMAP-Rule" id="MF_00929"/>
    </source>
</evidence>
<proteinExistence type="inferred from homology"/>
<dbReference type="PANTHER" id="PTHR15108">
    <property type="entry name" value="N-ACYLGLUCOSAMINE-2-EPIMERASE"/>
    <property type="match status" value="1"/>
</dbReference>
<gene>
    <name evidence="5" type="ORF">QWI16_13610</name>
</gene>
<protein>
    <recommendedName>
        <fullName evidence="4">Cellobiose 2-epimerase</fullName>
        <shortName evidence="4">CE</shortName>
        <ecNumber evidence="4">5.1.3.11</ecNumber>
    </recommendedName>
</protein>
<dbReference type="Pfam" id="PF07221">
    <property type="entry name" value="GlcNAc_2-epim"/>
    <property type="match status" value="1"/>
</dbReference>
<comment type="caution">
    <text evidence="5">The sequence shown here is derived from an EMBL/GenBank/DDBJ whole genome shotgun (WGS) entry which is preliminary data.</text>
</comment>
<sequence length="405" mass="46132">MSQALQHTNAISACNFAGECRAELGRIARWWLDLAQDPAQGGFYGEIDDDGRPNTAAEKGVVLNTRILWFFSEAALFTGEADYRRAAERAYRYLREYFFDAEYGGYYWSLRANGQLASGKKQVYAQAFAIYALCAYYQLTGEGSVLQEALDCFELIEARCVDRAGEGYLEAYTREWGEIDDVRLSEKDLNFPKTMNTHLHVLEAYTSLYQVHKGERVARALGYTIDLFDRYMIDRDSYHLRSFMDADWSDHSPAFTYGHDIECAWLLCKALSALGDAERSERLGPDILQLARTCQSEAIGSLGEVLDGRDKRSAHVHGERIWWVQAEAMVGFLVAWSVSDETAFYASAANVWNFIKTYQIDKERGEWLWHSRLDAPDGARDYKAGFWKGPYHNGRAMIEAIRLLG</sequence>
<evidence type="ECO:0000256" key="1">
    <source>
        <dbReference type="ARBA" id="ARBA00001470"/>
    </source>
</evidence>
<keyword evidence="3 4" id="KW-0413">Isomerase</keyword>
<reference evidence="5" key="1">
    <citation type="submission" date="2023-07" db="EMBL/GenBank/DDBJ databases">
        <title>Gilvimarinus algae sp. nov., isolated from the surface of Kelp.</title>
        <authorList>
            <person name="Sun Y.Y."/>
            <person name="Gong Y."/>
            <person name="Du Z.J."/>
        </authorList>
    </citation>
    <scope>NUCLEOTIDE SEQUENCE</scope>
    <source>
        <strain evidence="5">SDUM040014</strain>
    </source>
</reference>
<dbReference type="HAMAP" id="MF_00929">
    <property type="entry name" value="Cellobiose_2_epim"/>
    <property type="match status" value="1"/>
</dbReference>
<organism evidence="5 6">
    <name type="scientific">Gilvimarinus algae</name>
    <dbReference type="NCBI Taxonomy" id="3058037"/>
    <lineage>
        <taxon>Bacteria</taxon>
        <taxon>Pseudomonadati</taxon>
        <taxon>Pseudomonadota</taxon>
        <taxon>Gammaproteobacteria</taxon>
        <taxon>Cellvibrionales</taxon>
        <taxon>Cellvibrionaceae</taxon>
        <taxon>Gilvimarinus</taxon>
    </lineage>
</organism>
<dbReference type="Proteomes" id="UP001168380">
    <property type="component" value="Unassembled WGS sequence"/>
</dbReference>
<comment type="similarity">
    <text evidence="4">Belongs to the cellobiose 2-epimerase family.</text>
</comment>
<name>A0ABT8TGJ9_9GAMM</name>
<dbReference type="EC" id="5.1.3.11" evidence="4"/>
<evidence type="ECO:0000256" key="3">
    <source>
        <dbReference type="ARBA" id="ARBA00023235"/>
    </source>
</evidence>
<dbReference type="InterPro" id="IPR010819">
    <property type="entry name" value="AGE/CE"/>
</dbReference>
<dbReference type="SUPFAM" id="SSF48208">
    <property type="entry name" value="Six-hairpin glycosidases"/>
    <property type="match status" value="1"/>
</dbReference>
<comment type="similarity">
    <text evidence="2">Belongs to the N-acylglucosamine 2-epimerase family.</text>
</comment>
<dbReference type="EMBL" id="JAULRT010000060">
    <property type="protein sequence ID" value="MDO3383212.1"/>
    <property type="molecule type" value="Genomic_DNA"/>
</dbReference>
<comment type="function">
    <text evidence="4">Catalyzes the reversible epimerization of cellobiose to 4-O-beta-D-glucopyranosyl-D-mannose (Glc-Man).</text>
</comment>
<dbReference type="InterPro" id="IPR028584">
    <property type="entry name" value="Cellobiose_2_epim"/>
</dbReference>
<keyword evidence="6" id="KW-1185">Reference proteome</keyword>
<dbReference type="Gene3D" id="1.50.10.10">
    <property type="match status" value="1"/>
</dbReference>
<comment type="catalytic activity">
    <reaction evidence="1 4">
        <text>D-cellobiose = beta-D-glucosyl-(1-&gt;4)-D-mannopyranose</text>
        <dbReference type="Rhea" id="RHEA:23384"/>
        <dbReference type="ChEBI" id="CHEBI:17057"/>
        <dbReference type="ChEBI" id="CHEBI:47931"/>
        <dbReference type="EC" id="5.1.3.11"/>
    </reaction>
</comment>
<accession>A0ABT8TGJ9</accession>
<evidence type="ECO:0000313" key="6">
    <source>
        <dbReference type="Proteomes" id="UP001168380"/>
    </source>
</evidence>
<dbReference type="InterPro" id="IPR012341">
    <property type="entry name" value="6hp_glycosidase-like_sf"/>
</dbReference>
<evidence type="ECO:0000256" key="2">
    <source>
        <dbReference type="ARBA" id="ARBA00008558"/>
    </source>
</evidence>
<evidence type="ECO:0000313" key="5">
    <source>
        <dbReference type="EMBL" id="MDO3383212.1"/>
    </source>
</evidence>
<dbReference type="RefSeq" id="WP_302713982.1">
    <property type="nucleotide sequence ID" value="NZ_JAULRT010000060.1"/>
</dbReference>
<dbReference type="InterPro" id="IPR008928">
    <property type="entry name" value="6-hairpin_glycosidase_sf"/>
</dbReference>